<proteinExistence type="predicted"/>
<evidence type="ECO:0000313" key="2">
    <source>
        <dbReference type="Proteomes" id="UP000018888"/>
    </source>
</evidence>
<comment type="caution">
    <text evidence="1">The sequence shown here is derived from an EMBL/GenBank/DDBJ whole genome shotgun (WGS) entry which is preliminary data.</text>
</comment>
<name>A0A2P4Q9Q6_RHIID</name>
<sequence>MFSDSQFVLKPIKHLLYNHGLHHRNYKFWTPFFGRSGKRITTTTLDDTSSPNINYTVAPYNPIPNMFIPHKYRNIIPKEPLYTEEGVYIVPGSREWFTYMYNLHINLSPPLTKAQRREKNKLERIRLDKKEASFHGSSFNRYPTRKHLAFTLTRINERFHEEMMDYTNQYLASDDEKIKSDIYKIMSDFTIRFIKGSKGRVSDVKRACYLPPGATVDTSDDAKELELRPKKRRLSSNTNLYPLIDNTERFKRRRFYPAVMDDSTGAELY</sequence>
<protein>
    <submittedName>
        <fullName evidence="1">Uncharacterized protein</fullName>
    </submittedName>
</protein>
<evidence type="ECO:0000313" key="1">
    <source>
        <dbReference type="EMBL" id="POG74347.1"/>
    </source>
</evidence>
<organism evidence="1 2">
    <name type="scientific">Rhizophagus irregularis (strain DAOM 181602 / DAOM 197198 / MUCL 43194)</name>
    <name type="common">Arbuscular mycorrhizal fungus</name>
    <name type="synonym">Glomus intraradices</name>
    <dbReference type="NCBI Taxonomy" id="747089"/>
    <lineage>
        <taxon>Eukaryota</taxon>
        <taxon>Fungi</taxon>
        <taxon>Fungi incertae sedis</taxon>
        <taxon>Mucoromycota</taxon>
        <taxon>Glomeromycotina</taxon>
        <taxon>Glomeromycetes</taxon>
        <taxon>Glomerales</taxon>
        <taxon>Glomeraceae</taxon>
        <taxon>Rhizophagus</taxon>
    </lineage>
</organism>
<dbReference type="VEuPathDB" id="FungiDB:RhiirFUN_023756"/>
<reference evidence="1 2" key="2">
    <citation type="journal article" date="2018" name="New Phytol.">
        <title>High intraspecific genome diversity in the model arbuscular mycorrhizal symbiont Rhizophagus irregularis.</title>
        <authorList>
            <person name="Chen E.C.H."/>
            <person name="Morin E."/>
            <person name="Beaudet D."/>
            <person name="Noel J."/>
            <person name="Yildirir G."/>
            <person name="Ndikumana S."/>
            <person name="Charron P."/>
            <person name="St-Onge C."/>
            <person name="Giorgi J."/>
            <person name="Kruger M."/>
            <person name="Marton T."/>
            <person name="Ropars J."/>
            <person name="Grigoriev I.V."/>
            <person name="Hainaut M."/>
            <person name="Henrissat B."/>
            <person name="Roux C."/>
            <person name="Martin F."/>
            <person name="Corradi N."/>
        </authorList>
    </citation>
    <scope>NUCLEOTIDE SEQUENCE [LARGE SCALE GENOMIC DNA]</scope>
    <source>
        <strain evidence="1 2">DAOM 197198</strain>
    </source>
</reference>
<dbReference type="EMBL" id="AUPC02000072">
    <property type="protein sequence ID" value="POG74347.1"/>
    <property type="molecule type" value="Genomic_DNA"/>
</dbReference>
<gene>
    <name evidence="1" type="ORF">GLOIN_2v1045878</name>
</gene>
<keyword evidence="2" id="KW-1185">Reference proteome</keyword>
<reference evidence="1 2" key="1">
    <citation type="journal article" date="2013" name="Proc. Natl. Acad. Sci. U.S.A.">
        <title>Genome of an arbuscular mycorrhizal fungus provides insight into the oldest plant symbiosis.</title>
        <authorList>
            <person name="Tisserant E."/>
            <person name="Malbreil M."/>
            <person name="Kuo A."/>
            <person name="Kohler A."/>
            <person name="Symeonidi A."/>
            <person name="Balestrini R."/>
            <person name="Charron P."/>
            <person name="Duensing N."/>
            <person name="Frei Dit Frey N."/>
            <person name="Gianinazzi-Pearson V."/>
            <person name="Gilbert L.B."/>
            <person name="Handa Y."/>
            <person name="Herr J.R."/>
            <person name="Hijri M."/>
            <person name="Koul R."/>
            <person name="Kawaguchi M."/>
            <person name="Krajinski F."/>
            <person name="Lammers P.J."/>
            <person name="Masclaux F.G."/>
            <person name="Murat C."/>
            <person name="Morin E."/>
            <person name="Ndikumana S."/>
            <person name="Pagni M."/>
            <person name="Petitpierre D."/>
            <person name="Requena N."/>
            <person name="Rosikiewicz P."/>
            <person name="Riley R."/>
            <person name="Saito K."/>
            <person name="San Clemente H."/>
            <person name="Shapiro H."/>
            <person name="van Tuinen D."/>
            <person name="Becard G."/>
            <person name="Bonfante P."/>
            <person name="Paszkowski U."/>
            <person name="Shachar-Hill Y.Y."/>
            <person name="Tuskan G.A."/>
            <person name="Young P.W."/>
            <person name="Sanders I.R."/>
            <person name="Henrissat B."/>
            <person name="Rensing S.A."/>
            <person name="Grigoriev I.V."/>
            <person name="Corradi N."/>
            <person name="Roux C."/>
            <person name="Martin F."/>
        </authorList>
    </citation>
    <scope>NUCLEOTIDE SEQUENCE [LARGE SCALE GENOMIC DNA]</scope>
    <source>
        <strain evidence="1 2">DAOM 197198</strain>
    </source>
</reference>
<dbReference type="Proteomes" id="UP000018888">
    <property type="component" value="Unassembled WGS sequence"/>
</dbReference>
<accession>A0A2P4Q9Q6</accession>
<dbReference type="AlphaFoldDB" id="A0A2P4Q9Q6"/>